<dbReference type="GO" id="GO:0005576">
    <property type="term" value="C:extracellular region"/>
    <property type="evidence" value="ECO:0007669"/>
    <property type="project" value="UniProtKB-SubCell"/>
</dbReference>
<sequence>MRMRSAFTLLLVIGAVGAGQIGCSDGETTPDDEGQGGSGAVATGGGGSTASGTGGSGAGGSGAGGSGAGGSGAGGSGAGGSGTSSTATTSTTSSSTTSASSTTSSSTTSATTSGSGSGGAGGGEPLDDEIPMEIPTPTNGDGEIRTQTTVLRNAANGGQDVYDFNNQKIGVNNTADCNDGEGQKTVFEVEDGVTVKNLIIAGGLPAGNGIVCRGDCTLDHVYWEDVCEDAATNTKDGATMRIVNSIALHASDKIFQHNAKGGSTTIVASSYIADFGKLWRSCGDCTANGGPRHLILDNVRVDRVKTAIAGANQNYGDTVTITNLHVKGGYDESDDKPKICQEYRAVTDHMGESQKLHGGASQWDTATCHVSKSDVKRW</sequence>
<comment type="catalytic activity">
    <reaction evidence="1 10">
        <text>Eliminative cleavage of (1-&gt;4)-alpha-D-galacturonan to give oligosaccharides with 4-deoxy-alpha-D-galact-4-enuronosyl groups at their non-reducing ends.</text>
        <dbReference type="EC" id="4.2.2.2"/>
    </reaction>
</comment>
<evidence type="ECO:0000256" key="5">
    <source>
        <dbReference type="ARBA" id="ARBA00012272"/>
    </source>
</evidence>
<name>A0A4P2Q0A1_SORCE</name>
<dbReference type="Gene3D" id="2.160.20.10">
    <property type="entry name" value="Single-stranded right-handed beta-helix, Pectin lyase-like"/>
    <property type="match status" value="1"/>
</dbReference>
<proteinExistence type="inferred from homology"/>
<dbReference type="PANTHER" id="PTHR33407">
    <property type="entry name" value="PECTATE LYASE F-RELATED"/>
    <property type="match status" value="1"/>
</dbReference>
<keyword evidence="9 10" id="KW-0456">Lyase</keyword>
<keyword evidence="6 10" id="KW-0964">Secreted</keyword>
<dbReference type="InterPro" id="IPR012334">
    <property type="entry name" value="Pectin_lyas_fold"/>
</dbReference>
<evidence type="ECO:0000256" key="2">
    <source>
        <dbReference type="ARBA" id="ARBA00001913"/>
    </source>
</evidence>
<evidence type="ECO:0000256" key="7">
    <source>
        <dbReference type="ARBA" id="ARBA00022729"/>
    </source>
</evidence>
<feature type="compositionally biased region" description="Gly residues" evidence="11">
    <location>
        <begin position="35"/>
        <end position="82"/>
    </location>
</feature>
<accession>A0A4P2Q0A1</accession>
<dbReference type="InterPro" id="IPR011050">
    <property type="entry name" value="Pectin_lyase_fold/virulence"/>
</dbReference>
<feature type="region of interest" description="Disordered" evidence="11">
    <location>
        <begin position="24"/>
        <end position="144"/>
    </location>
</feature>
<evidence type="ECO:0000256" key="4">
    <source>
        <dbReference type="ARBA" id="ARBA00006463"/>
    </source>
</evidence>
<dbReference type="EMBL" id="CP012670">
    <property type="protein sequence ID" value="AUX22599.1"/>
    <property type="molecule type" value="Genomic_DNA"/>
</dbReference>
<evidence type="ECO:0000256" key="10">
    <source>
        <dbReference type="RuleBase" id="RU367009"/>
    </source>
</evidence>
<comment type="similarity">
    <text evidence="4 10">Belongs to the polysaccharide lyase 3 family.</text>
</comment>
<dbReference type="Proteomes" id="UP000295781">
    <property type="component" value="Chromosome"/>
</dbReference>
<feature type="compositionally biased region" description="Gly residues" evidence="11">
    <location>
        <begin position="115"/>
        <end position="124"/>
    </location>
</feature>
<feature type="compositionally biased region" description="Low complexity" evidence="11">
    <location>
        <begin position="83"/>
        <end position="114"/>
    </location>
</feature>
<evidence type="ECO:0000313" key="12">
    <source>
        <dbReference type="EMBL" id="AUX22599.1"/>
    </source>
</evidence>
<dbReference type="SUPFAM" id="SSF51126">
    <property type="entry name" value="Pectin lyase-like"/>
    <property type="match status" value="1"/>
</dbReference>
<feature type="signal peptide" evidence="10">
    <location>
        <begin position="1"/>
        <end position="18"/>
    </location>
</feature>
<evidence type="ECO:0000256" key="9">
    <source>
        <dbReference type="ARBA" id="ARBA00023239"/>
    </source>
</evidence>
<evidence type="ECO:0000256" key="6">
    <source>
        <dbReference type="ARBA" id="ARBA00022525"/>
    </source>
</evidence>
<dbReference type="GO" id="GO:0030570">
    <property type="term" value="F:pectate lyase activity"/>
    <property type="evidence" value="ECO:0007669"/>
    <property type="project" value="UniProtKB-UniRule"/>
</dbReference>
<dbReference type="AlphaFoldDB" id="A0A4P2Q0A1"/>
<dbReference type="PANTHER" id="PTHR33407:SF9">
    <property type="entry name" value="PECTATE LYASE F-RELATED"/>
    <property type="match status" value="1"/>
</dbReference>
<protein>
    <recommendedName>
        <fullName evidence="5 10">Pectate lyase</fullName>
        <ecNumber evidence="5 10">4.2.2.2</ecNumber>
    </recommendedName>
</protein>
<evidence type="ECO:0000313" key="13">
    <source>
        <dbReference type="Proteomes" id="UP000295781"/>
    </source>
</evidence>
<comment type="function">
    <text evidence="10">Catalyzes the depolymerization of both polygalacturonate and pectins of methyl esterification degree from 22 to 89%, with an endo mode of action. In contrast to the majority of pectate lyases, displays high activity on highly methylated pectins.</text>
</comment>
<evidence type="ECO:0000256" key="1">
    <source>
        <dbReference type="ARBA" id="ARBA00000695"/>
    </source>
</evidence>
<evidence type="ECO:0000256" key="8">
    <source>
        <dbReference type="ARBA" id="ARBA00022837"/>
    </source>
</evidence>
<dbReference type="GO" id="GO:0045490">
    <property type="term" value="P:pectin catabolic process"/>
    <property type="evidence" value="ECO:0007669"/>
    <property type="project" value="TreeGrafter"/>
</dbReference>
<dbReference type="EC" id="4.2.2.2" evidence="5 10"/>
<evidence type="ECO:0000256" key="11">
    <source>
        <dbReference type="SAM" id="MobiDB-lite"/>
    </source>
</evidence>
<dbReference type="InterPro" id="IPR004898">
    <property type="entry name" value="Pectate_lyase_PlyH/PlyE-like"/>
</dbReference>
<gene>
    <name evidence="12" type="ORF">SOCEGT47_031030</name>
</gene>
<feature type="chain" id="PRO_5025092009" description="Pectate lyase" evidence="10">
    <location>
        <begin position="19"/>
        <end position="378"/>
    </location>
</feature>
<keyword evidence="8 10" id="KW-0106">Calcium</keyword>
<keyword evidence="7 10" id="KW-0732">Signal</keyword>
<comment type="subcellular location">
    <subcellularLocation>
        <location evidence="3 10">Secreted</location>
    </subcellularLocation>
</comment>
<reference evidence="12 13" key="1">
    <citation type="submission" date="2015-09" db="EMBL/GenBank/DDBJ databases">
        <title>Sorangium comparison.</title>
        <authorList>
            <person name="Zaburannyi N."/>
            <person name="Bunk B."/>
            <person name="Overmann J."/>
            <person name="Mueller R."/>
        </authorList>
    </citation>
    <scope>NUCLEOTIDE SEQUENCE [LARGE SCALE GENOMIC DNA]</scope>
    <source>
        <strain evidence="12 13">So ceGT47</strain>
    </source>
</reference>
<comment type="cofactor">
    <cofactor evidence="2 10">
        <name>Ca(2+)</name>
        <dbReference type="ChEBI" id="CHEBI:29108"/>
    </cofactor>
</comment>
<evidence type="ECO:0000256" key="3">
    <source>
        <dbReference type="ARBA" id="ARBA00004613"/>
    </source>
</evidence>
<dbReference type="Pfam" id="PF03211">
    <property type="entry name" value="Pectate_lyase"/>
    <property type="match status" value="1"/>
</dbReference>
<organism evidence="12 13">
    <name type="scientific">Sorangium cellulosum</name>
    <name type="common">Polyangium cellulosum</name>
    <dbReference type="NCBI Taxonomy" id="56"/>
    <lineage>
        <taxon>Bacteria</taxon>
        <taxon>Pseudomonadati</taxon>
        <taxon>Myxococcota</taxon>
        <taxon>Polyangia</taxon>
        <taxon>Polyangiales</taxon>
        <taxon>Polyangiaceae</taxon>
        <taxon>Sorangium</taxon>
    </lineage>
</organism>